<dbReference type="Proteomes" id="UP000245423">
    <property type="component" value="Chromosome 1"/>
</dbReference>
<dbReference type="EMBL" id="LT669839">
    <property type="protein sequence ID" value="SHD76445.1"/>
    <property type="molecule type" value="Genomic_DNA"/>
</dbReference>
<name>M1ZGR4_9FIRM</name>
<dbReference type="AlphaFoldDB" id="M1ZGR4"/>
<reference evidence="1 2" key="1">
    <citation type="submission" date="2016-11" db="EMBL/GenBank/DDBJ databases">
        <authorList>
            <person name="Manzoor S."/>
        </authorList>
    </citation>
    <scope>NUCLEOTIDE SEQUENCE [LARGE SCALE GENOMIC DNA]</scope>
    <source>
        <strain evidence="1">Clostridium ultunense strain Esp</strain>
    </source>
</reference>
<gene>
    <name evidence="1" type="ORF">CUESP1_1070</name>
</gene>
<keyword evidence="2" id="KW-1185">Reference proteome</keyword>
<dbReference type="OrthoDB" id="5243356at2"/>
<accession>M1ZGR4</accession>
<evidence type="ECO:0000313" key="2">
    <source>
        <dbReference type="Proteomes" id="UP000245423"/>
    </source>
</evidence>
<dbReference type="HOGENOM" id="CLU_161390_0_0_9"/>
<proteinExistence type="predicted"/>
<evidence type="ECO:0000313" key="1">
    <source>
        <dbReference type="EMBL" id="SHD76445.1"/>
    </source>
</evidence>
<organism evidence="1 2">
    <name type="scientific">[Clostridium] ultunense Esp</name>
    <dbReference type="NCBI Taxonomy" id="1288971"/>
    <lineage>
        <taxon>Bacteria</taxon>
        <taxon>Bacillati</taxon>
        <taxon>Bacillota</taxon>
        <taxon>Tissierellia</taxon>
        <taxon>Tissierellales</taxon>
        <taxon>Tepidimicrobiaceae</taxon>
        <taxon>Schnuerera</taxon>
    </lineage>
</organism>
<sequence>MEIRENAIIPLGYGKFVRSDKIVALDPIEENRGPGRRTLVYIENLKNPIVASRTETSILANMSKTPKEVLEATSAMELLQDILDDIEQIGPMLRKSILDEAGLDLDRIQRKIEEILTHDLDSIGE</sequence>
<protein>
    <submittedName>
        <fullName evidence="1">Uncharacterized protein</fullName>
    </submittedName>
</protein>
<dbReference type="RefSeq" id="WP_005582599.1">
    <property type="nucleotide sequence ID" value="NZ_LT669839.1"/>
</dbReference>